<gene>
    <name evidence="2" type="ORF">ZIOFF_027678</name>
</gene>
<protein>
    <recommendedName>
        <fullName evidence="1">LysM domain-containing protein</fullName>
    </recommendedName>
</protein>
<keyword evidence="3" id="KW-1185">Reference proteome</keyword>
<comment type="caution">
    <text evidence="2">The sequence shown here is derived from an EMBL/GenBank/DDBJ whole genome shotgun (WGS) entry which is preliminary data.</text>
</comment>
<dbReference type="PROSITE" id="PS51782">
    <property type="entry name" value="LYSM"/>
    <property type="match status" value="1"/>
</dbReference>
<accession>A0A8J5GQU8</accession>
<dbReference type="InterPro" id="IPR001810">
    <property type="entry name" value="F-box_dom"/>
</dbReference>
<evidence type="ECO:0000313" key="2">
    <source>
        <dbReference type="EMBL" id="KAG6509678.1"/>
    </source>
</evidence>
<dbReference type="SMART" id="SM00257">
    <property type="entry name" value="LysM"/>
    <property type="match status" value="1"/>
</dbReference>
<dbReference type="CDD" id="cd00118">
    <property type="entry name" value="LysM"/>
    <property type="match status" value="1"/>
</dbReference>
<dbReference type="EMBL" id="JACMSC010000008">
    <property type="protein sequence ID" value="KAG6509678.1"/>
    <property type="molecule type" value="Genomic_DNA"/>
</dbReference>
<proteinExistence type="predicted"/>
<organism evidence="2 3">
    <name type="scientific">Zingiber officinale</name>
    <name type="common">Ginger</name>
    <name type="synonym">Amomum zingiber</name>
    <dbReference type="NCBI Taxonomy" id="94328"/>
    <lineage>
        <taxon>Eukaryota</taxon>
        <taxon>Viridiplantae</taxon>
        <taxon>Streptophyta</taxon>
        <taxon>Embryophyta</taxon>
        <taxon>Tracheophyta</taxon>
        <taxon>Spermatophyta</taxon>
        <taxon>Magnoliopsida</taxon>
        <taxon>Liliopsida</taxon>
        <taxon>Zingiberales</taxon>
        <taxon>Zingiberaceae</taxon>
        <taxon>Zingiber</taxon>
    </lineage>
</organism>
<evidence type="ECO:0000259" key="1">
    <source>
        <dbReference type="PROSITE" id="PS51782"/>
    </source>
</evidence>
<dbReference type="Pfam" id="PF12937">
    <property type="entry name" value="F-box-like"/>
    <property type="match status" value="1"/>
</dbReference>
<dbReference type="OrthoDB" id="538216at2759"/>
<dbReference type="AlphaFoldDB" id="A0A8J5GQU8"/>
<dbReference type="Proteomes" id="UP000734854">
    <property type="component" value="Unassembled WGS sequence"/>
</dbReference>
<dbReference type="PANTHER" id="PTHR20932:SF8">
    <property type="entry name" value="LD22649P"/>
    <property type="match status" value="1"/>
</dbReference>
<dbReference type="SMART" id="SM00256">
    <property type="entry name" value="FBOX"/>
    <property type="match status" value="1"/>
</dbReference>
<dbReference type="PANTHER" id="PTHR20932">
    <property type="entry name" value="LYSM AND PUTATIVE PEPTIDOGLYCAN-BINDING DOMAIN-CONTAINING PROTEIN"/>
    <property type="match status" value="1"/>
</dbReference>
<dbReference type="Pfam" id="PF01476">
    <property type="entry name" value="LysM"/>
    <property type="match status" value="1"/>
</dbReference>
<sequence length="229" mass="26389">MLSPMCDFSIVVSGDLLRSIFERLPPSDLARSACVCRLWRDFASDREMKEKIFRSTWKVRRVLGEPSSSAFWRHPSLDRFAISHRLSRGDSVAGLALRYGVQVMDIKRLNNMMSEHGIYSRERLLIPINKLSLLIDSTCYIELDEHSKREVAVLYLEGGPDGKTTQTMNNTIYAKARRKILNSVKRSMQVDDGTAEYYLSTSDGDPRAAMLQLSEDLRWEQQNRPHLFR</sequence>
<dbReference type="InterPro" id="IPR045030">
    <property type="entry name" value="LYSM1-4"/>
</dbReference>
<name>A0A8J5GQU8_ZINOF</name>
<feature type="domain" description="LysM" evidence="1">
    <location>
        <begin position="82"/>
        <end position="126"/>
    </location>
</feature>
<reference evidence="2 3" key="1">
    <citation type="submission" date="2020-08" db="EMBL/GenBank/DDBJ databases">
        <title>Plant Genome Project.</title>
        <authorList>
            <person name="Zhang R.-G."/>
        </authorList>
    </citation>
    <scope>NUCLEOTIDE SEQUENCE [LARGE SCALE GENOMIC DNA]</scope>
    <source>
        <tissue evidence="2">Rhizome</tissue>
    </source>
</reference>
<dbReference type="InterPro" id="IPR018392">
    <property type="entry name" value="LysM"/>
</dbReference>
<evidence type="ECO:0000313" key="3">
    <source>
        <dbReference type="Proteomes" id="UP000734854"/>
    </source>
</evidence>